<feature type="chain" id="PRO_5037311274" description="Immunoglobulin V-set domain-containing protein" evidence="7">
    <location>
        <begin position="20"/>
        <end position="163"/>
    </location>
</feature>
<dbReference type="SUPFAM" id="SSF48726">
    <property type="entry name" value="Immunoglobulin"/>
    <property type="match status" value="1"/>
</dbReference>
<keyword evidence="2" id="KW-0812">Transmembrane</keyword>
<evidence type="ECO:0000256" key="5">
    <source>
        <dbReference type="ARBA" id="ARBA00023170"/>
    </source>
</evidence>
<keyword evidence="4" id="KW-0472">Membrane</keyword>
<accession>A0A974DVG1</accession>
<name>A0A974DVG1_XENLA</name>
<dbReference type="Proteomes" id="UP000694892">
    <property type="component" value="Chromosome 1S"/>
</dbReference>
<dbReference type="InterPro" id="IPR013106">
    <property type="entry name" value="Ig_V-set"/>
</dbReference>
<evidence type="ECO:0000313" key="10">
    <source>
        <dbReference type="Proteomes" id="UP000694892"/>
    </source>
</evidence>
<keyword evidence="7" id="KW-0732">Signal</keyword>
<keyword evidence="3" id="KW-1133">Transmembrane helix</keyword>
<organism evidence="9 10">
    <name type="scientific">Xenopus laevis</name>
    <name type="common">African clawed frog</name>
    <dbReference type="NCBI Taxonomy" id="8355"/>
    <lineage>
        <taxon>Eukaryota</taxon>
        <taxon>Metazoa</taxon>
        <taxon>Chordata</taxon>
        <taxon>Craniata</taxon>
        <taxon>Vertebrata</taxon>
        <taxon>Euteleostomi</taxon>
        <taxon>Amphibia</taxon>
        <taxon>Batrachia</taxon>
        <taxon>Anura</taxon>
        <taxon>Pipoidea</taxon>
        <taxon>Pipidae</taxon>
        <taxon>Xenopodinae</taxon>
        <taxon>Xenopus</taxon>
        <taxon>Xenopus</taxon>
    </lineage>
</organism>
<keyword evidence="5" id="KW-0675">Receptor</keyword>
<dbReference type="PANTHER" id="PTHR19256:SF65">
    <property type="entry name" value="T CELL RECEPTOR GAMMA CONSTANT 1-RELATED"/>
    <property type="match status" value="1"/>
</dbReference>
<sequence>MSPILPLYFVLLWISNAASQTSLIPSNNAVNLGERATISCHIGAKDEHWVYFLKQIPGNAPQLIIAHHHSITSPRYGPGISTDRYTATINAAATEYQFIIKKAEISDTAHYYCANWVKSISAFHSDKQLDKNTSYHTNEITEFSRRDGGPPGFFLCPIGPVPP</sequence>
<dbReference type="InterPro" id="IPR036179">
    <property type="entry name" value="Ig-like_dom_sf"/>
</dbReference>
<evidence type="ECO:0000256" key="1">
    <source>
        <dbReference type="ARBA" id="ARBA00004370"/>
    </source>
</evidence>
<evidence type="ECO:0000256" key="3">
    <source>
        <dbReference type="ARBA" id="ARBA00022989"/>
    </source>
</evidence>
<evidence type="ECO:0000256" key="7">
    <source>
        <dbReference type="SAM" id="SignalP"/>
    </source>
</evidence>
<dbReference type="PANTHER" id="PTHR19256">
    <property type="entry name" value="T-CELL RECEPTOR GAMMA CHAIN"/>
    <property type="match status" value="1"/>
</dbReference>
<evidence type="ECO:0000256" key="2">
    <source>
        <dbReference type="ARBA" id="ARBA00022692"/>
    </source>
</evidence>
<dbReference type="InterPro" id="IPR051117">
    <property type="entry name" value="TRG_var/const_region"/>
</dbReference>
<dbReference type="InterPro" id="IPR013783">
    <property type="entry name" value="Ig-like_fold"/>
</dbReference>
<dbReference type="Pfam" id="PF07686">
    <property type="entry name" value="V-set"/>
    <property type="match status" value="1"/>
</dbReference>
<feature type="domain" description="Immunoglobulin V-set" evidence="8">
    <location>
        <begin position="35"/>
        <end position="115"/>
    </location>
</feature>
<evidence type="ECO:0000313" key="9">
    <source>
        <dbReference type="EMBL" id="OCT97587.1"/>
    </source>
</evidence>
<dbReference type="AlphaFoldDB" id="A0A974DVG1"/>
<protein>
    <recommendedName>
        <fullName evidence="8">Immunoglobulin V-set domain-containing protein</fullName>
    </recommendedName>
</protein>
<dbReference type="SMART" id="SM00406">
    <property type="entry name" value="IGv"/>
    <property type="match status" value="1"/>
</dbReference>
<feature type="signal peptide" evidence="7">
    <location>
        <begin position="1"/>
        <end position="19"/>
    </location>
</feature>
<dbReference type="Gene3D" id="2.60.40.10">
    <property type="entry name" value="Immunoglobulins"/>
    <property type="match status" value="1"/>
</dbReference>
<keyword evidence="6" id="KW-0393">Immunoglobulin domain</keyword>
<reference evidence="10" key="1">
    <citation type="journal article" date="2016" name="Nature">
        <title>Genome evolution in the allotetraploid frog Xenopus laevis.</title>
        <authorList>
            <person name="Session A.M."/>
            <person name="Uno Y."/>
            <person name="Kwon T."/>
            <person name="Chapman J.A."/>
            <person name="Toyoda A."/>
            <person name="Takahashi S."/>
            <person name="Fukui A."/>
            <person name="Hikosaka A."/>
            <person name="Suzuki A."/>
            <person name="Kondo M."/>
            <person name="van Heeringen S.J."/>
            <person name="Quigley I."/>
            <person name="Heinz S."/>
            <person name="Ogino H."/>
            <person name="Ochi H."/>
            <person name="Hellsten U."/>
            <person name="Lyons J.B."/>
            <person name="Simakov O."/>
            <person name="Putnam N."/>
            <person name="Stites J."/>
            <person name="Kuroki Y."/>
            <person name="Tanaka T."/>
            <person name="Michiue T."/>
            <person name="Watanabe M."/>
            <person name="Bogdanovic O."/>
            <person name="Lister R."/>
            <person name="Georgiou G."/>
            <person name="Paranjpe S.S."/>
            <person name="van Kruijsbergen I."/>
            <person name="Shu S."/>
            <person name="Carlson J."/>
            <person name="Kinoshita T."/>
            <person name="Ohta Y."/>
            <person name="Mawaribuchi S."/>
            <person name="Jenkins J."/>
            <person name="Grimwood J."/>
            <person name="Schmutz J."/>
            <person name="Mitros T."/>
            <person name="Mozaffari S.V."/>
            <person name="Suzuki Y."/>
            <person name="Haramoto Y."/>
            <person name="Yamamoto T.S."/>
            <person name="Takagi C."/>
            <person name="Heald R."/>
            <person name="Miller K."/>
            <person name="Haudenschild C."/>
            <person name="Kitzman J."/>
            <person name="Nakayama T."/>
            <person name="Izutsu Y."/>
            <person name="Robert J."/>
            <person name="Fortriede J."/>
            <person name="Burns K."/>
            <person name="Lotay V."/>
            <person name="Karimi K."/>
            <person name="Yasuoka Y."/>
            <person name="Dichmann D.S."/>
            <person name="Flajnik M.F."/>
            <person name="Houston D.W."/>
            <person name="Shendure J."/>
            <person name="DuPasquier L."/>
            <person name="Vize P.D."/>
            <person name="Zorn A.M."/>
            <person name="Ito M."/>
            <person name="Marcotte E.M."/>
            <person name="Wallingford J.B."/>
            <person name="Ito Y."/>
            <person name="Asashima M."/>
            <person name="Ueno N."/>
            <person name="Matsuda Y."/>
            <person name="Veenstra G.J."/>
            <person name="Fujiyama A."/>
            <person name="Harland R.M."/>
            <person name="Taira M."/>
            <person name="Rokhsar D.S."/>
        </authorList>
    </citation>
    <scope>NUCLEOTIDE SEQUENCE [LARGE SCALE GENOMIC DNA]</scope>
    <source>
        <strain evidence="10">J</strain>
    </source>
</reference>
<gene>
    <name evidence="9" type="ORF">XELAEV_18009816mg</name>
</gene>
<dbReference type="OMA" id="AHYYCAN"/>
<evidence type="ECO:0000256" key="4">
    <source>
        <dbReference type="ARBA" id="ARBA00023136"/>
    </source>
</evidence>
<comment type="subcellular location">
    <subcellularLocation>
        <location evidence="1">Membrane</location>
    </subcellularLocation>
</comment>
<dbReference type="EMBL" id="CM004467">
    <property type="protein sequence ID" value="OCT97587.1"/>
    <property type="molecule type" value="Genomic_DNA"/>
</dbReference>
<dbReference type="GO" id="GO:0016020">
    <property type="term" value="C:membrane"/>
    <property type="evidence" value="ECO:0007669"/>
    <property type="project" value="UniProtKB-SubCell"/>
</dbReference>
<evidence type="ECO:0000256" key="6">
    <source>
        <dbReference type="ARBA" id="ARBA00023319"/>
    </source>
</evidence>
<proteinExistence type="predicted"/>
<evidence type="ECO:0000259" key="8">
    <source>
        <dbReference type="SMART" id="SM00406"/>
    </source>
</evidence>